<dbReference type="EMBL" id="CASHTH010001184">
    <property type="protein sequence ID" value="CAI8012419.1"/>
    <property type="molecule type" value="Genomic_DNA"/>
</dbReference>
<dbReference type="Gene3D" id="3.20.20.140">
    <property type="entry name" value="Metal-dependent hydrolases"/>
    <property type="match status" value="1"/>
</dbReference>
<dbReference type="SUPFAM" id="SSF51338">
    <property type="entry name" value="Composite domain of metallo-dependent hydrolases"/>
    <property type="match status" value="1"/>
</dbReference>
<keyword evidence="1" id="KW-0378">Hydrolase</keyword>
<feature type="domain" description="Amidohydrolase-related" evidence="2">
    <location>
        <begin position="61"/>
        <end position="444"/>
    </location>
</feature>
<evidence type="ECO:0000256" key="1">
    <source>
        <dbReference type="ARBA" id="ARBA00022801"/>
    </source>
</evidence>
<dbReference type="Gene3D" id="2.30.40.10">
    <property type="entry name" value="Urease, subunit C, domain 1"/>
    <property type="match status" value="1"/>
</dbReference>
<dbReference type="PANTHER" id="PTHR43794">
    <property type="entry name" value="AMINOHYDROLASE SSNA-RELATED"/>
    <property type="match status" value="1"/>
</dbReference>
<evidence type="ECO:0000313" key="4">
    <source>
        <dbReference type="Proteomes" id="UP001174909"/>
    </source>
</evidence>
<dbReference type="InterPro" id="IPR032466">
    <property type="entry name" value="Metal_Hydrolase"/>
</dbReference>
<comment type="caution">
    <text evidence="3">The sequence shown here is derived from an EMBL/GenBank/DDBJ whole genome shotgun (WGS) entry which is preliminary data.</text>
</comment>
<name>A0AA35RJ28_GEOBA</name>
<evidence type="ECO:0000259" key="2">
    <source>
        <dbReference type="Pfam" id="PF01979"/>
    </source>
</evidence>
<organism evidence="3 4">
    <name type="scientific">Geodia barretti</name>
    <name type="common">Barrett's horny sponge</name>
    <dbReference type="NCBI Taxonomy" id="519541"/>
    <lineage>
        <taxon>Eukaryota</taxon>
        <taxon>Metazoa</taxon>
        <taxon>Porifera</taxon>
        <taxon>Demospongiae</taxon>
        <taxon>Heteroscleromorpha</taxon>
        <taxon>Tetractinellida</taxon>
        <taxon>Astrophorina</taxon>
        <taxon>Geodiidae</taxon>
        <taxon>Geodia</taxon>
    </lineage>
</organism>
<dbReference type="Proteomes" id="UP001174909">
    <property type="component" value="Unassembled WGS sequence"/>
</dbReference>
<gene>
    <name evidence="3" type="ORF">GBAR_LOCUS7966</name>
</gene>
<dbReference type="GO" id="GO:0016810">
    <property type="term" value="F:hydrolase activity, acting on carbon-nitrogen (but not peptide) bonds"/>
    <property type="evidence" value="ECO:0007669"/>
    <property type="project" value="InterPro"/>
</dbReference>
<dbReference type="InterPro" id="IPR011059">
    <property type="entry name" value="Metal-dep_hydrolase_composite"/>
</dbReference>
<dbReference type="InterPro" id="IPR050287">
    <property type="entry name" value="MTA/SAH_deaminase"/>
</dbReference>
<sequence length="516" mass="56855">MTSSLIRGKHLLSPASGGGTTVLSDGAVYQEDGIIVAVGSYQSLRARYQADEELGGLECAIIPGLVNSHHHGRGVTTLQMGTCDDALELWILDGWGRRPYDHYLMTLYTALNMLESGTTTVMYNHPQTATATLREDADAVLRGFLDAGMRVAFSSYFRNQNRVVYAADGDFLSGLPSDLADRVYRHLAATDMTDDEYFAFFREMYDRYNEDSTGKVKVLLSPSNVQWNTDEFLQRTRETAVQYGTPIHMHLVESSYQKAYGIRTWGKTPVEHLQDLEFLGPELSCAHAVWLSERDIDLLAGAGATVCHNASSNLRLKNGIAPVNPMLARGLNVAMGTDSTAINDDDDLLQEMRLVSKLHRQPGIGAPAIAAEQVLAMATANAAAPTGFAGEIGVLEPGRKADMLLIRLSDMEAPYLDQDLPPLEAVLGRARAQDIDTVIVNGEALLKNGNHQRVNKDDIKRELRDQLARPLEPQTLETRRMAARLRPYAEEFYRSWEAEGGAPPAGAPHYVYNSRT</sequence>
<accession>A0AA35RJ28</accession>
<protein>
    <submittedName>
        <fullName evidence="3">5-methylthioadenosine/S-adenosylhomocysteine deaminase</fullName>
    </submittedName>
</protein>
<dbReference type="Pfam" id="PF01979">
    <property type="entry name" value="Amidohydro_1"/>
    <property type="match status" value="1"/>
</dbReference>
<evidence type="ECO:0000313" key="3">
    <source>
        <dbReference type="EMBL" id="CAI8012419.1"/>
    </source>
</evidence>
<dbReference type="InterPro" id="IPR006680">
    <property type="entry name" value="Amidohydro-rel"/>
</dbReference>
<reference evidence="3" key="1">
    <citation type="submission" date="2023-03" db="EMBL/GenBank/DDBJ databases">
        <authorList>
            <person name="Steffen K."/>
            <person name="Cardenas P."/>
        </authorList>
    </citation>
    <scope>NUCLEOTIDE SEQUENCE</scope>
</reference>
<dbReference type="PANTHER" id="PTHR43794:SF11">
    <property type="entry name" value="AMIDOHYDROLASE-RELATED DOMAIN-CONTAINING PROTEIN"/>
    <property type="match status" value="1"/>
</dbReference>
<dbReference type="SUPFAM" id="SSF51556">
    <property type="entry name" value="Metallo-dependent hydrolases"/>
    <property type="match status" value="1"/>
</dbReference>
<keyword evidence="4" id="KW-1185">Reference proteome</keyword>
<proteinExistence type="predicted"/>
<dbReference type="AlphaFoldDB" id="A0AA35RJ28"/>